<feature type="chain" id="PRO_5044666716" evidence="3">
    <location>
        <begin position="18"/>
        <end position="392"/>
    </location>
</feature>
<evidence type="ECO:0000259" key="5">
    <source>
        <dbReference type="PROSITE" id="PS50240"/>
    </source>
</evidence>
<evidence type="ECO:0000256" key="2">
    <source>
        <dbReference type="PROSITE-ProRule" id="PRU00059"/>
    </source>
</evidence>
<gene>
    <name evidence="7" type="primary">LOC113401793</name>
</gene>
<dbReference type="PROSITE" id="PS01180">
    <property type="entry name" value="CUB"/>
    <property type="match status" value="1"/>
</dbReference>
<dbReference type="CDD" id="cd00190">
    <property type="entry name" value="Tryp_SPc"/>
    <property type="match status" value="1"/>
</dbReference>
<dbReference type="CDD" id="cd00041">
    <property type="entry name" value="CUB"/>
    <property type="match status" value="1"/>
</dbReference>
<reference evidence="7" key="1">
    <citation type="submission" date="2025-08" db="UniProtKB">
        <authorList>
            <consortium name="RefSeq"/>
        </authorList>
    </citation>
    <scope>IDENTIFICATION</scope>
    <source>
        <tissue evidence="7">Whole body</tissue>
    </source>
</reference>
<dbReference type="SUPFAM" id="SSF49854">
    <property type="entry name" value="Spermadhesin, CUB domain"/>
    <property type="match status" value="1"/>
</dbReference>
<dbReference type="InterPro" id="IPR001254">
    <property type="entry name" value="Trypsin_dom"/>
</dbReference>
<accession>A0A8B8IKI0</accession>
<dbReference type="Proteomes" id="UP001652626">
    <property type="component" value="Chromosome 25"/>
</dbReference>
<dbReference type="InterPro" id="IPR035914">
    <property type="entry name" value="Sperma_CUB_dom_sf"/>
</dbReference>
<keyword evidence="1" id="KW-1015">Disulfide bond</keyword>
<keyword evidence="3" id="KW-0732">Signal</keyword>
<dbReference type="PRINTS" id="PR00722">
    <property type="entry name" value="CHYMOTRYPSIN"/>
</dbReference>
<keyword evidence="6" id="KW-1185">Reference proteome</keyword>
<dbReference type="Gene3D" id="2.40.10.10">
    <property type="entry name" value="Trypsin-like serine proteases"/>
    <property type="match status" value="1"/>
</dbReference>
<protein>
    <submittedName>
        <fullName evidence="7">Venom serine protease 34-like</fullName>
    </submittedName>
</protein>
<dbReference type="GO" id="GO:0005576">
    <property type="term" value="C:extracellular region"/>
    <property type="evidence" value="ECO:0007669"/>
    <property type="project" value="UniProtKB-SubCell"/>
</dbReference>
<dbReference type="GO" id="GO:0006508">
    <property type="term" value="P:proteolysis"/>
    <property type="evidence" value="ECO:0007669"/>
    <property type="project" value="UniProtKB-KW"/>
</dbReference>
<feature type="domain" description="CUB" evidence="4">
    <location>
        <begin position="22"/>
        <end position="136"/>
    </location>
</feature>
<dbReference type="InterPro" id="IPR043504">
    <property type="entry name" value="Peptidase_S1_PA_chymotrypsin"/>
</dbReference>
<evidence type="ECO:0000313" key="7">
    <source>
        <dbReference type="RefSeq" id="XP_026497609.2"/>
    </source>
</evidence>
<evidence type="ECO:0000259" key="4">
    <source>
        <dbReference type="PROSITE" id="PS01180"/>
    </source>
</evidence>
<dbReference type="RefSeq" id="XP_026497609.2">
    <property type="nucleotide sequence ID" value="XM_026641824.2"/>
</dbReference>
<dbReference type="PROSITE" id="PS50240">
    <property type="entry name" value="TRYPSIN_DOM"/>
    <property type="match status" value="1"/>
</dbReference>
<name>A0A8B8IKI0_VANTA</name>
<dbReference type="InterPro" id="IPR000859">
    <property type="entry name" value="CUB_dom"/>
</dbReference>
<feature type="signal peptide" evidence="3">
    <location>
        <begin position="1"/>
        <end position="17"/>
    </location>
</feature>
<dbReference type="SUPFAM" id="SSF50494">
    <property type="entry name" value="Trypsin-like serine proteases"/>
    <property type="match status" value="1"/>
</dbReference>
<dbReference type="PANTHER" id="PTHR24252:SF7">
    <property type="entry name" value="HYALIN"/>
    <property type="match status" value="1"/>
</dbReference>
<dbReference type="InterPro" id="IPR009003">
    <property type="entry name" value="Peptidase_S1_PA"/>
</dbReference>
<dbReference type="GO" id="GO:0004252">
    <property type="term" value="F:serine-type endopeptidase activity"/>
    <property type="evidence" value="ECO:0007669"/>
    <property type="project" value="InterPro"/>
</dbReference>
<dbReference type="Gene3D" id="2.60.120.290">
    <property type="entry name" value="Spermadhesin, CUB domain"/>
    <property type="match status" value="1"/>
</dbReference>
<comment type="caution">
    <text evidence="2">Lacks conserved residue(s) required for the propagation of feature annotation.</text>
</comment>
<proteinExistence type="predicted"/>
<dbReference type="SMART" id="SM00020">
    <property type="entry name" value="Tryp_SPc"/>
    <property type="match status" value="1"/>
</dbReference>
<dbReference type="Pfam" id="PF00431">
    <property type="entry name" value="CUB"/>
    <property type="match status" value="1"/>
</dbReference>
<dbReference type="OrthoDB" id="6380398at2759"/>
<dbReference type="InterPro" id="IPR001314">
    <property type="entry name" value="Peptidase_S1A"/>
</dbReference>
<dbReference type="PANTHER" id="PTHR24252">
    <property type="entry name" value="ACROSIN-RELATED"/>
    <property type="match status" value="1"/>
</dbReference>
<feature type="domain" description="Peptidase S1" evidence="5">
    <location>
        <begin position="154"/>
        <end position="386"/>
    </location>
</feature>
<dbReference type="OMA" id="WQINDIA"/>
<dbReference type="PROSITE" id="PS00134">
    <property type="entry name" value="TRYPSIN_HIS"/>
    <property type="match status" value="1"/>
</dbReference>
<sequence length="392" mass="42488">MYLAAIVSALLIGYAAAQDANCDFSTNVAVGTTYYVYSPNYPQFYQPGIQCRWQAQCPAGYNCRLDCNDVDMPQTPSCSMDRLLISKSGDPQLTNAEFYCGRGTVSAVSTGQRISVGLITSTRTTGGRFMCELRAQPITTQPTCSCGYRRLDRIVGGEEARPKEFPMMAGIVYADQAAIKCGAVIIDMKYVLTAAHCVVNEAISNLAVIVGEVDTSTGSESETQGFRVASVIVHPQYTASNYDYDIAIVKIDGVMKYTDYVAPVCLPFKFFNYNFNGAKVTVPGWGTLFAGGQTSNVLRKVNLDVISQATCRQSFPDLTPRQMCTYTAGKDACQDDSGGPVLYTDPQSGLMYNAGIISYGRFCASRDPGVNTRVTSLLAWIVANAPADYCIK</sequence>
<dbReference type="GeneID" id="113401793"/>
<evidence type="ECO:0000313" key="6">
    <source>
        <dbReference type="Proteomes" id="UP001652626"/>
    </source>
</evidence>
<dbReference type="Pfam" id="PF00089">
    <property type="entry name" value="Trypsin"/>
    <property type="match status" value="1"/>
</dbReference>
<organism evidence="6 7">
    <name type="scientific">Vanessa tameamea</name>
    <name type="common">Kamehameha butterfly</name>
    <dbReference type="NCBI Taxonomy" id="334116"/>
    <lineage>
        <taxon>Eukaryota</taxon>
        <taxon>Metazoa</taxon>
        <taxon>Ecdysozoa</taxon>
        <taxon>Arthropoda</taxon>
        <taxon>Hexapoda</taxon>
        <taxon>Insecta</taxon>
        <taxon>Pterygota</taxon>
        <taxon>Neoptera</taxon>
        <taxon>Endopterygota</taxon>
        <taxon>Lepidoptera</taxon>
        <taxon>Glossata</taxon>
        <taxon>Ditrysia</taxon>
        <taxon>Papilionoidea</taxon>
        <taxon>Nymphalidae</taxon>
        <taxon>Nymphalinae</taxon>
        <taxon>Vanessa</taxon>
    </lineage>
</organism>
<evidence type="ECO:0000256" key="1">
    <source>
        <dbReference type="ARBA" id="ARBA00023157"/>
    </source>
</evidence>
<dbReference type="AlphaFoldDB" id="A0A8B8IKI0"/>
<dbReference type="InterPro" id="IPR018114">
    <property type="entry name" value="TRYPSIN_HIS"/>
</dbReference>
<evidence type="ECO:0000256" key="3">
    <source>
        <dbReference type="SAM" id="SignalP"/>
    </source>
</evidence>